<dbReference type="AlphaFoldDB" id="A0AAD9C0K7"/>
<dbReference type="Proteomes" id="UP001228049">
    <property type="component" value="Unassembled WGS sequence"/>
</dbReference>
<feature type="region of interest" description="Disordered" evidence="1">
    <location>
        <begin position="1"/>
        <end position="69"/>
    </location>
</feature>
<evidence type="ECO:0000313" key="3">
    <source>
        <dbReference type="Proteomes" id="UP001228049"/>
    </source>
</evidence>
<protein>
    <submittedName>
        <fullName evidence="2">Pecanex-like protein 2</fullName>
    </submittedName>
</protein>
<gene>
    <name evidence="2" type="ORF">KUDE01_007218</name>
</gene>
<sequence length="130" mass="15020">MREEMEVDWSGKKVDVERSDKGQTIDNEREREEQKEEVVDGKEGEEIEGKGRGEERRGEERGEERRGESLECWRSECGTYRQILTNRHEGGQLLGQSSQDQKHKVVFRADLPLFKLQPSSISSTQTPDPD</sequence>
<evidence type="ECO:0000313" key="2">
    <source>
        <dbReference type="EMBL" id="KAK1892141.1"/>
    </source>
</evidence>
<name>A0AAD9C0K7_DISEL</name>
<dbReference type="EMBL" id="JASDAP010000013">
    <property type="protein sequence ID" value="KAK1892141.1"/>
    <property type="molecule type" value="Genomic_DNA"/>
</dbReference>
<proteinExistence type="predicted"/>
<evidence type="ECO:0000256" key="1">
    <source>
        <dbReference type="SAM" id="MobiDB-lite"/>
    </source>
</evidence>
<keyword evidence="3" id="KW-1185">Reference proteome</keyword>
<reference evidence="2" key="1">
    <citation type="submission" date="2023-04" db="EMBL/GenBank/DDBJ databases">
        <title>Chromosome-level genome of Chaenocephalus aceratus.</title>
        <authorList>
            <person name="Park H."/>
        </authorList>
    </citation>
    <scope>NUCLEOTIDE SEQUENCE</scope>
    <source>
        <strain evidence="2">DE</strain>
        <tissue evidence="2">Muscle</tissue>
    </source>
</reference>
<comment type="caution">
    <text evidence="2">The sequence shown here is derived from an EMBL/GenBank/DDBJ whole genome shotgun (WGS) entry which is preliminary data.</text>
</comment>
<accession>A0AAD9C0K7</accession>
<organism evidence="2 3">
    <name type="scientific">Dissostichus eleginoides</name>
    <name type="common">Patagonian toothfish</name>
    <name type="synonym">Dissostichus amissus</name>
    <dbReference type="NCBI Taxonomy" id="100907"/>
    <lineage>
        <taxon>Eukaryota</taxon>
        <taxon>Metazoa</taxon>
        <taxon>Chordata</taxon>
        <taxon>Craniata</taxon>
        <taxon>Vertebrata</taxon>
        <taxon>Euteleostomi</taxon>
        <taxon>Actinopterygii</taxon>
        <taxon>Neopterygii</taxon>
        <taxon>Teleostei</taxon>
        <taxon>Neoteleostei</taxon>
        <taxon>Acanthomorphata</taxon>
        <taxon>Eupercaria</taxon>
        <taxon>Perciformes</taxon>
        <taxon>Notothenioidei</taxon>
        <taxon>Nototheniidae</taxon>
        <taxon>Dissostichus</taxon>
    </lineage>
</organism>